<evidence type="ECO:0000313" key="2">
    <source>
        <dbReference type="Proteomes" id="UP000242367"/>
    </source>
</evidence>
<reference evidence="1 2" key="1">
    <citation type="journal article" date="2017" name="Chemistry">
        <title>Isolation, Biosynthesis and Chemical Modifications of Rubterolones A-F: Rare Tropolone Alkaloids from Actinomadura sp. 5-2.</title>
        <authorList>
            <person name="Guo H."/>
            <person name="Benndorf R."/>
            <person name="Leichnitz D."/>
            <person name="Klassen J.L."/>
            <person name="Vollmers J."/>
            <person name="Gorls H."/>
            <person name="Steinacker M."/>
            <person name="Weigel C."/>
            <person name="Dahse H.M."/>
            <person name="Kaster A.K."/>
            <person name="de Beer Z.W."/>
            <person name="Poulsen M."/>
            <person name="Beemelmanns C."/>
        </authorList>
    </citation>
    <scope>NUCLEOTIDE SEQUENCE [LARGE SCALE GENOMIC DNA]</scope>
    <source>
        <strain evidence="1 2">5-2</strain>
    </source>
</reference>
<dbReference type="Proteomes" id="UP000242367">
    <property type="component" value="Unassembled WGS sequence"/>
</dbReference>
<dbReference type="EMBL" id="MTBP01000001">
    <property type="protein sequence ID" value="POM26035.1"/>
    <property type="molecule type" value="Genomic_DNA"/>
</dbReference>
<accession>A0A2P4ULW5</accession>
<sequence length="116" mass="12787">MSARRLQRLADRDGIRVHSAERIFGARSGWLVRLTLSARKFAELGASPDEPLCIAEWPCVGARSRPGAGDVLLEWFATLVGRGPERVPPEVGTALNDDLRYLLGDTYGEYKRASGF</sequence>
<keyword evidence="2" id="KW-1185">Reference proteome</keyword>
<organism evidence="1 2">
    <name type="scientific">Actinomadura rubteroloni</name>
    <dbReference type="NCBI Taxonomy" id="1926885"/>
    <lineage>
        <taxon>Bacteria</taxon>
        <taxon>Bacillati</taxon>
        <taxon>Actinomycetota</taxon>
        <taxon>Actinomycetes</taxon>
        <taxon>Streptosporangiales</taxon>
        <taxon>Thermomonosporaceae</taxon>
        <taxon>Actinomadura</taxon>
    </lineage>
</organism>
<evidence type="ECO:0000313" key="1">
    <source>
        <dbReference type="EMBL" id="POM26035.1"/>
    </source>
</evidence>
<gene>
    <name evidence="1" type="ORF">BTM25_04190</name>
</gene>
<name>A0A2P4ULW5_9ACTN</name>
<comment type="caution">
    <text evidence="1">The sequence shown here is derived from an EMBL/GenBank/DDBJ whole genome shotgun (WGS) entry which is preliminary data.</text>
</comment>
<proteinExistence type="predicted"/>
<protein>
    <submittedName>
        <fullName evidence="1">Uncharacterized protein</fullName>
    </submittedName>
</protein>
<dbReference type="AlphaFoldDB" id="A0A2P4ULW5"/>